<dbReference type="GO" id="GO:0004497">
    <property type="term" value="F:monooxygenase activity"/>
    <property type="evidence" value="ECO:0007669"/>
    <property type="project" value="UniProtKB-KW"/>
</dbReference>
<dbReference type="RefSeq" id="WP_089828752.1">
    <property type="nucleotide sequence ID" value="NZ_FNBN01000001.1"/>
</dbReference>
<reference evidence="1 2" key="1">
    <citation type="submission" date="2016-10" db="EMBL/GenBank/DDBJ databases">
        <authorList>
            <person name="de Groot N.N."/>
        </authorList>
    </citation>
    <scope>NUCLEOTIDE SEQUENCE [LARGE SCALE GENOMIC DNA]</scope>
    <source>
        <strain evidence="1 2">DSM 527</strain>
    </source>
</reference>
<dbReference type="STRING" id="104663.SAMN04488121_101617"/>
<dbReference type="SUPFAM" id="SSF54909">
    <property type="entry name" value="Dimeric alpha+beta barrel"/>
    <property type="match status" value="1"/>
</dbReference>
<keyword evidence="1" id="KW-0503">Monooxygenase</keyword>
<evidence type="ECO:0000313" key="2">
    <source>
        <dbReference type="Proteomes" id="UP000199045"/>
    </source>
</evidence>
<dbReference type="EMBL" id="FNBN01000001">
    <property type="protein sequence ID" value="SDF04411.1"/>
    <property type="molecule type" value="Genomic_DNA"/>
</dbReference>
<organism evidence="1 2">
    <name type="scientific">Chitinophaga filiformis</name>
    <name type="common">Myxococcus filiformis</name>
    <name type="synonym">Flexibacter filiformis</name>
    <dbReference type="NCBI Taxonomy" id="104663"/>
    <lineage>
        <taxon>Bacteria</taxon>
        <taxon>Pseudomonadati</taxon>
        <taxon>Bacteroidota</taxon>
        <taxon>Chitinophagia</taxon>
        <taxon>Chitinophagales</taxon>
        <taxon>Chitinophagaceae</taxon>
        <taxon>Chitinophaga</taxon>
    </lineage>
</organism>
<evidence type="ECO:0000313" key="1">
    <source>
        <dbReference type="EMBL" id="SDF04411.1"/>
    </source>
</evidence>
<gene>
    <name evidence="1" type="ORF">SAMN04488121_101617</name>
</gene>
<dbReference type="Gene3D" id="3.30.70.100">
    <property type="match status" value="1"/>
</dbReference>
<dbReference type="Proteomes" id="UP000199045">
    <property type="component" value="Unassembled WGS sequence"/>
</dbReference>
<sequence>MIAVKVTYTVKPSFVAQNLQNIQTFMQDFRKMNDFQYTVYTNENIFTHISHYKNEDIQTAVLNTPSFKVFQQQRDDSGLISPPQIEILTPAASAREVL</sequence>
<keyword evidence="1" id="KW-0560">Oxidoreductase</keyword>
<accession>A0A1G7HV40</accession>
<dbReference type="OrthoDB" id="8481042at2"/>
<dbReference type="InterPro" id="IPR011008">
    <property type="entry name" value="Dimeric_a/b-barrel"/>
</dbReference>
<dbReference type="AlphaFoldDB" id="A0A1G7HV40"/>
<name>A0A1G7HV40_CHIFI</name>
<proteinExistence type="predicted"/>
<protein>
    <submittedName>
        <fullName evidence="1">Quinol monooxygenase YgiN</fullName>
    </submittedName>
</protein>